<proteinExistence type="predicted"/>
<evidence type="ECO:0000313" key="1">
    <source>
        <dbReference type="EMBL" id="KAF7405603.1"/>
    </source>
</evidence>
<protein>
    <submittedName>
        <fullName evidence="1">Uncharacterized protein</fullName>
    </submittedName>
</protein>
<organism evidence="1 2">
    <name type="scientific">Vespula germanica</name>
    <name type="common">German yellow jacket</name>
    <name type="synonym">Paravespula germanica</name>
    <dbReference type="NCBI Taxonomy" id="30212"/>
    <lineage>
        <taxon>Eukaryota</taxon>
        <taxon>Metazoa</taxon>
        <taxon>Ecdysozoa</taxon>
        <taxon>Arthropoda</taxon>
        <taxon>Hexapoda</taxon>
        <taxon>Insecta</taxon>
        <taxon>Pterygota</taxon>
        <taxon>Neoptera</taxon>
        <taxon>Endopterygota</taxon>
        <taxon>Hymenoptera</taxon>
        <taxon>Apocrita</taxon>
        <taxon>Aculeata</taxon>
        <taxon>Vespoidea</taxon>
        <taxon>Vespidae</taxon>
        <taxon>Vespinae</taxon>
        <taxon>Vespula</taxon>
    </lineage>
</organism>
<gene>
    <name evidence="1" type="ORF">HZH68_004972</name>
</gene>
<reference evidence="1" key="1">
    <citation type="journal article" date="2020" name="G3 (Bethesda)">
        <title>High-Quality Assemblies for Three Invasive Social Wasps from the &lt;i&gt;Vespula&lt;/i&gt; Genus.</title>
        <authorList>
            <person name="Harrop T.W.R."/>
            <person name="Guhlin J."/>
            <person name="McLaughlin G.M."/>
            <person name="Permina E."/>
            <person name="Stockwell P."/>
            <person name="Gilligan J."/>
            <person name="Le Lec M.F."/>
            <person name="Gruber M.A.M."/>
            <person name="Quinn O."/>
            <person name="Lovegrove M."/>
            <person name="Duncan E.J."/>
            <person name="Remnant E.J."/>
            <person name="Van Eeckhoven J."/>
            <person name="Graham B."/>
            <person name="Knapp R.A."/>
            <person name="Langford K.W."/>
            <person name="Kronenberg Z."/>
            <person name="Press M.O."/>
            <person name="Eacker S.M."/>
            <person name="Wilson-Rankin E.E."/>
            <person name="Purcell J."/>
            <person name="Lester P.J."/>
            <person name="Dearden P.K."/>
        </authorList>
    </citation>
    <scope>NUCLEOTIDE SEQUENCE</scope>
    <source>
        <strain evidence="1">Linc-1</strain>
    </source>
</reference>
<dbReference type="EMBL" id="JACSDZ010000004">
    <property type="protein sequence ID" value="KAF7405603.1"/>
    <property type="molecule type" value="Genomic_DNA"/>
</dbReference>
<dbReference type="AlphaFoldDB" id="A0A834NFK2"/>
<name>A0A834NFK2_VESGE</name>
<evidence type="ECO:0000313" key="2">
    <source>
        <dbReference type="Proteomes" id="UP000617340"/>
    </source>
</evidence>
<accession>A0A834NFK2</accession>
<keyword evidence="2" id="KW-1185">Reference proteome</keyword>
<comment type="caution">
    <text evidence="1">The sequence shown here is derived from an EMBL/GenBank/DDBJ whole genome shotgun (WGS) entry which is preliminary data.</text>
</comment>
<dbReference type="Proteomes" id="UP000617340">
    <property type="component" value="Unassembled WGS sequence"/>
</dbReference>
<sequence length="77" mass="8983">MSQPSVMAYFNACKQSANEDLRNKSKVILLDEKYMKINEEITSQKIMLMQGTSNVNNFTPKENFTKYHTHVDSKFFV</sequence>